<evidence type="ECO:0000256" key="4">
    <source>
        <dbReference type="ARBA" id="ARBA00023004"/>
    </source>
</evidence>
<dbReference type="InterPro" id="IPR006311">
    <property type="entry name" value="TAT_signal"/>
</dbReference>
<dbReference type="HOGENOM" id="CLU_016472_6_3_5"/>
<dbReference type="RefSeq" id="WP_052534923.1">
    <property type="nucleotide sequence ID" value="NZ_HG966617.1"/>
</dbReference>
<dbReference type="Proteomes" id="UP000032160">
    <property type="component" value="Chromosome I"/>
</dbReference>
<feature type="region of interest" description="Disordered" evidence="7">
    <location>
        <begin position="1"/>
        <end position="21"/>
    </location>
</feature>
<organism evidence="8 9">
    <name type="scientific">Candidatus Phaeomarinibacter ectocarpi</name>
    <dbReference type="NCBI Taxonomy" id="1458461"/>
    <lineage>
        <taxon>Bacteria</taxon>
        <taxon>Pseudomonadati</taxon>
        <taxon>Pseudomonadota</taxon>
        <taxon>Alphaproteobacteria</taxon>
        <taxon>Hyphomicrobiales</taxon>
        <taxon>Parvibaculaceae</taxon>
        <taxon>Candidatus Phaeomarinibacter</taxon>
    </lineage>
</organism>
<evidence type="ECO:0000313" key="8">
    <source>
        <dbReference type="EMBL" id="CDO58385.1"/>
    </source>
</evidence>
<evidence type="ECO:0000256" key="2">
    <source>
        <dbReference type="ARBA" id="ARBA00022723"/>
    </source>
</evidence>
<reference evidence="8 9" key="1">
    <citation type="journal article" date="2014" name="Front. Genet.">
        <title>Genome and metabolic network of "Candidatus Phaeomarinobacter ectocarpi" Ec32, a new candidate genus of Alphaproteobacteria frequently associated with brown algae.</title>
        <authorList>
            <person name="Dittami S.M."/>
            <person name="Barbeyron T."/>
            <person name="Boyen C."/>
            <person name="Cambefort J."/>
            <person name="Collet G."/>
            <person name="Delage L."/>
            <person name="Gobet A."/>
            <person name="Groisillier A."/>
            <person name="Leblanc C."/>
            <person name="Michel G."/>
            <person name="Scornet D."/>
            <person name="Siegel A."/>
            <person name="Tapia J.E."/>
            <person name="Tonon T."/>
        </authorList>
    </citation>
    <scope>NUCLEOTIDE SEQUENCE [LARGE SCALE GENOMIC DNA]</scope>
    <source>
        <strain evidence="8 9">Ec32</strain>
    </source>
</reference>
<keyword evidence="2 5" id="KW-0479">Metal-binding</keyword>
<dbReference type="EMBL" id="HG966617">
    <property type="protein sequence ID" value="CDO58385.1"/>
    <property type="molecule type" value="Genomic_DNA"/>
</dbReference>
<gene>
    <name evidence="8" type="ORF">BN1012_Phect171</name>
</gene>
<accession>X5MKA1</accession>
<dbReference type="PANTHER" id="PTHR10543:SF89">
    <property type="entry name" value="CAROTENOID 9,10(9',10')-CLEAVAGE DIOXYGENASE 1"/>
    <property type="match status" value="1"/>
</dbReference>
<dbReference type="AlphaFoldDB" id="X5MKA1"/>
<dbReference type="Pfam" id="PF03055">
    <property type="entry name" value="RPE65"/>
    <property type="match status" value="1"/>
</dbReference>
<dbReference type="EC" id="1.13.11.-" evidence="6"/>
<keyword evidence="4 5" id="KW-0408">Iron</keyword>
<protein>
    <recommendedName>
        <fullName evidence="6">Dioxygenase</fullName>
        <ecNumber evidence="6">1.13.11.-</ecNumber>
    </recommendedName>
</protein>
<comment type="similarity">
    <text evidence="1 6">Belongs to the carotenoid oxygenase family.</text>
</comment>
<evidence type="ECO:0000313" key="9">
    <source>
        <dbReference type="Proteomes" id="UP000032160"/>
    </source>
</evidence>
<keyword evidence="3 6" id="KW-0560">Oxidoreductase</keyword>
<dbReference type="PANTHER" id="PTHR10543">
    <property type="entry name" value="BETA-CAROTENE DIOXYGENASE"/>
    <property type="match status" value="1"/>
</dbReference>
<dbReference type="InterPro" id="IPR004294">
    <property type="entry name" value="Carotenoid_Oase"/>
</dbReference>
<dbReference type="STRING" id="1458461.BN1012_Phect171"/>
<dbReference type="OrthoDB" id="6636843at2"/>
<comment type="cofactor">
    <cofactor evidence="5 6">
        <name>Fe(2+)</name>
        <dbReference type="ChEBI" id="CHEBI:29033"/>
    </cofactor>
    <text evidence="5 6">Binds 1 Fe(2+) ion per subunit.</text>
</comment>
<keyword evidence="9" id="KW-1185">Reference proteome</keyword>
<feature type="binding site" evidence="5">
    <location>
        <position position="522"/>
    </location>
    <ligand>
        <name>Fe cation</name>
        <dbReference type="ChEBI" id="CHEBI:24875"/>
        <note>catalytic</note>
    </ligand>
</feature>
<evidence type="ECO:0000256" key="3">
    <source>
        <dbReference type="ARBA" id="ARBA00023002"/>
    </source>
</evidence>
<feature type="binding site" evidence="5">
    <location>
        <position position="272"/>
    </location>
    <ligand>
        <name>Fe cation</name>
        <dbReference type="ChEBI" id="CHEBI:24875"/>
        <note>catalytic</note>
    </ligand>
</feature>
<dbReference type="GO" id="GO:0010436">
    <property type="term" value="F:carotenoid dioxygenase activity"/>
    <property type="evidence" value="ECO:0007669"/>
    <property type="project" value="TreeGrafter"/>
</dbReference>
<dbReference type="GO" id="GO:0046872">
    <property type="term" value="F:metal ion binding"/>
    <property type="evidence" value="ECO:0007669"/>
    <property type="project" value="UniProtKB-KW"/>
</dbReference>
<feature type="compositionally biased region" description="Polar residues" evidence="7">
    <location>
        <begin position="1"/>
        <end position="17"/>
    </location>
</feature>
<dbReference type="KEGG" id="pect:BN1012_Phect171"/>
<evidence type="ECO:0000256" key="6">
    <source>
        <dbReference type="RuleBase" id="RU364048"/>
    </source>
</evidence>
<dbReference type="PROSITE" id="PS51318">
    <property type="entry name" value="TAT"/>
    <property type="match status" value="1"/>
</dbReference>
<name>X5MKA1_9HYPH</name>
<dbReference type="GO" id="GO:0016121">
    <property type="term" value="P:carotene catabolic process"/>
    <property type="evidence" value="ECO:0007669"/>
    <property type="project" value="TreeGrafter"/>
</dbReference>
<evidence type="ECO:0000256" key="1">
    <source>
        <dbReference type="ARBA" id="ARBA00006787"/>
    </source>
</evidence>
<sequence length="527" mass="56721">MTKDSNSQSASQPAGQSTGLTRRRALLTGTGAAAAALIPMSAQLSTRGFMSSAHASTTTKAAPHWMTLLGVSEQGGRNYVPEIEGTLPADMSGTLYRNGPGLFERNGYRKQHLLDGDGLVQRLAIRDGKAHYSNAFVDTPKLQAEEEAGKYLHATWTTRRPGGVLSNLMGGDISSQAGVTVYPVNGKIAARDEGGATFLLDPETLETRSTLPTSAISGGYKAHAKLDPTTNEWILAGQGFGPTMSLHVSVYKPSMELATEFSFDSPRQVYIHDFFATKSSIIFVLHPCNFSPVGFLAGFNSVTDSLTFDKSQGTILAVVPKSGGDPKFFDVPGSFMWHALNSYEAGDEIIADFVGYDDPDHFIGDNPFFKQIMNGKMGNAQRPGTIRRYVMSLSTGKAREEILDTDNHEFPMTDPRVQLGAHKVGYYAVGGIGGVNSGVKRMDMQSGKTQVFDFGIDNAQVGEPVFVARDEQSGAIDDGWLIAQCLDAKSERTFFGVFDANAVDAGPLAKIWLSHHVPISFHGGWAA</sequence>
<feature type="binding site" evidence="5">
    <location>
        <position position="338"/>
    </location>
    <ligand>
        <name>Fe cation</name>
        <dbReference type="ChEBI" id="CHEBI:24875"/>
        <note>catalytic</note>
    </ligand>
</feature>
<feature type="binding site" evidence="5">
    <location>
        <position position="223"/>
    </location>
    <ligand>
        <name>Fe cation</name>
        <dbReference type="ChEBI" id="CHEBI:24875"/>
        <note>catalytic</note>
    </ligand>
</feature>
<evidence type="ECO:0000256" key="7">
    <source>
        <dbReference type="SAM" id="MobiDB-lite"/>
    </source>
</evidence>
<evidence type="ECO:0000256" key="5">
    <source>
        <dbReference type="PIRSR" id="PIRSR604294-1"/>
    </source>
</evidence>
<keyword evidence="6 8" id="KW-0223">Dioxygenase</keyword>
<proteinExistence type="inferred from homology"/>